<feature type="region of interest" description="Disordered" evidence="1">
    <location>
        <begin position="224"/>
        <end position="244"/>
    </location>
</feature>
<evidence type="ECO:0000313" key="3">
    <source>
        <dbReference type="Proteomes" id="UP000006729"/>
    </source>
</evidence>
<sequence length="345" mass="38663">MAFKHDYCSLYEDFGGDEIEVAEILLDFPRLIAVSKYGSLLPFSWGGTRRRSAEANLGPRCAVHSPPTSASPSQTPILSVPVGPAITTPPPPAVATEPEGPITVKAEPATSPATPLSFSPSESDERPKRLKRKVYTKKRREDLLKITNQIIDSNELLRGEIQKVTRYYEHLKARNSLLKARKQELNMGFIKREDQLNLPRMNSVQSTVKCPPVVDDQNHVPRPMPGIRVHHHHHQQQQQPPQPPPYMVDRNANNQEMGCNYPNPYGQRVSLFQSTSASDGTGPRGIPDLNLTVGEPVWMDSKQLFVNDRSAAVKRAIAAQARQRRKLICKDKSFNSSSKSRFSFR</sequence>
<dbReference type="AlphaFoldDB" id="A0A2K2ALQ0"/>
<feature type="compositionally biased region" description="Polar residues" evidence="1">
    <location>
        <begin position="111"/>
        <end position="121"/>
    </location>
</feature>
<reference evidence="2 3" key="1">
    <citation type="journal article" date="2006" name="Science">
        <title>The genome of black cottonwood, Populus trichocarpa (Torr. &amp; Gray).</title>
        <authorList>
            <person name="Tuskan G.A."/>
            <person name="Difazio S."/>
            <person name="Jansson S."/>
            <person name="Bohlmann J."/>
            <person name="Grigoriev I."/>
            <person name="Hellsten U."/>
            <person name="Putnam N."/>
            <person name="Ralph S."/>
            <person name="Rombauts S."/>
            <person name="Salamov A."/>
            <person name="Schein J."/>
            <person name="Sterck L."/>
            <person name="Aerts A."/>
            <person name="Bhalerao R.R."/>
            <person name="Bhalerao R.P."/>
            <person name="Blaudez D."/>
            <person name="Boerjan W."/>
            <person name="Brun A."/>
            <person name="Brunner A."/>
            <person name="Busov V."/>
            <person name="Campbell M."/>
            <person name="Carlson J."/>
            <person name="Chalot M."/>
            <person name="Chapman J."/>
            <person name="Chen G.L."/>
            <person name="Cooper D."/>
            <person name="Coutinho P.M."/>
            <person name="Couturier J."/>
            <person name="Covert S."/>
            <person name="Cronk Q."/>
            <person name="Cunningham R."/>
            <person name="Davis J."/>
            <person name="Degroeve S."/>
            <person name="Dejardin A."/>
            <person name="Depamphilis C."/>
            <person name="Detter J."/>
            <person name="Dirks B."/>
            <person name="Dubchak I."/>
            <person name="Duplessis S."/>
            <person name="Ehlting J."/>
            <person name="Ellis B."/>
            <person name="Gendler K."/>
            <person name="Goodstein D."/>
            <person name="Gribskov M."/>
            <person name="Grimwood J."/>
            <person name="Groover A."/>
            <person name="Gunter L."/>
            <person name="Hamberger B."/>
            <person name="Heinze B."/>
            <person name="Helariutta Y."/>
            <person name="Henrissat B."/>
            <person name="Holligan D."/>
            <person name="Holt R."/>
            <person name="Huang W."/>
            <person name="Islam-Faridi N."/>
            <person name="Jones S."/>
            <person name="Jones-Rhoades M."/>
            <person name="Jorgensen R."/>
            <person name="Joshi C."/>
            <person name="Kangasjarvi J."/>
            <person name="Karlsson J."/>
            <person name="Kelleher C."/>
            <person name="Kirkpatrick R."/>
            <person name="Kirst M."/>
            <person name="Kohler A."/>
            <person name="Kalluri U."/>
            <person name="Larimer F."/>
            <person name="Leebens-Mack J."/>
            <person name="Leple J.C."/>
            <person name="Locascio P."/>
            <person name="Lou Y."/>
            <person name="Lucas S."/>
            <person name="Martin F."/>
            <person name="Montanini B."/>
            <person name="Napoli C."/>
            <person name="Nelson D.R."/>
            <person name="Nelson C."/>
            <person name="Nieminen K."/>
            <person name="Nilsson O."/>
            <person name="Pereda V."/>
            <person name="Peter G."/>
            <person name="Philippe R."/>
            <person name="Pilate G."/>
            <person name="Poliakov A."/>
            <person name="Razumovskaya J."/>
            <person name="Richardson P."/>
            <person name="Rinaldi C."/>
            <person name="Ritland K."/>
            <person name="Rouze P."/>
            <person name="Ryaboy D."/>
            <person name="Schmutz J."/>
            <person name="Schrader J."/>
            <person name="Segerman B."/>
            <person name="Shin H."/>
            <person name="Siddiqui A."/>
            <person name="Sterky F."/>
            <person name="Terry A."/>
            <person name="Tsai C.J."/>
            <person name="Uberbacher E."/>
            <person name="Unneberg P."/>
            <person name="Vahala J."/>
            <person name="Wall K."/>
            <person name="Wessler S."/>
            <person name="Yang G."/>
            <person name="Yin T."/>
            <person name="Douglas C."/>
            <person name="Marra M."/>
            <person name="Sandberg G."/>
            <person name="Van de Peer Y."/>
            <person name="Rokhsar D."/>
        </authorList>
    </citation>
    <scope>NUCLEOTIDE SEQUENCE [LARGE SCALE GENOMIC DNA]</scope>
    <source>
        <strain evidence="3">cv. Nisqually</strain>
    </source>
</reference>
<dbReference type="EMBL" id="CM009294">
    <property type="protein sequence ID" value="PNT38456.1"/>
    <property type="molecule type" value="Genomic_DNA"/>
</dbReference>
<dbReference type="Gramene" id="Potri.005G239800.1.v4.1">
    <property type="protein sequence ID" value="Potri.005G239800.1.v4.1"/>
    <property type="gene ID" value="Potri.005G239800.v4.1"/>
</dbReference>
<organism evidence="2 3">
    <name type="scientific">Populus trichocarpa</name>
    <name type="common">Western balsam poplar</name>
    <name type="synonym">Populus balsamifera subsp. trichocarpa</name>
    <dbReference type="NCBI Taxonomy" id="3694"/>
    <lineage>
        <taxon>Eukaryota</taxon>
        <taxon>Viridiplantae</taxon>
        <taxon>Streptophyta</taxon>
        <taxon>Embryophyta</taxon>
        <taxon>Tracheophyta</taxon>
        <taxon>Spermatophyta</taxon>
        <taxon>Magnoliopsida</taxon>
        <taxon>eudicotyledons</taxon>
        <taxon>Gunneridae</taxon>
        <taxon>Pentapetalae</taxon>
        <taxon>rosids</taxon>
        <taxon>fabids</taxon>
        <taxon>Malpighiales</taxon>
        <taxon>Salicaceae</taxon>
        <taxon>Saliceae</taxon>
        <taxon>Populus</taxon>
    </lineage>
</organism>
<gene>
    <name evidence="2" type="ORF">POPTR_005G239800</name>
</gene>
<name>A0A2K2ALQ0_POPTR</name>
<dbReference type="PANTHER" id="PTHR37614">
    <property type="entry name" value="OS02G0121400 PROTEIN"/>
    <property type="match status" value="1"/>
</dbReference>
<keyword evidence="3" id="KW-1185">Reference proteome</keyword>
<evidence type="ECO:0000313" key="2">
    <source>
        <dbReference type="EMBL" id="PNT38456.1"/>
    </source>
</evidence>
<dbReference type="OrthoDB" id="1721092at2759"/>
<dbReference type="InParanoid" id="A0A2K2ALQ0"/>
<accession>A0A2K2ALQ0</accession>
<dbReference type="ExpressionAtlas" id="A0A2K2ALQ0">
    <property type="expression patterns" value="baseline and differential"/>
</dbReference>
<evidence type="ECO:0000256" key="1">
    <source>
        <dbReference type="SAM" id="MobiDB-lite"/>
    </source>
</evidence>
<protein>
    <submittedName>
        <fullName evidence="2">Uncharacterized protein</fullName>
    </submittedName>
</protein>
<dbReference type="OMA" id="HIYRFKN"/>
<dbReference type="PANTHER" id="PTHR37614:SF2">
    <property type="entry name" value="OS02G0121400 PROTEIN"/>
    <property type="match status" value="1"/>
</dbReference>
<dbReference type="SMR" id="A0A2K2ALQ0"/>
<dbReference type="Proteomes" id="UP000006729">
    <property type="component" value="Chromosome 5"/>
</dbReference>
<proteinExistence type="predicted"/>
<feature type="region of interest" description="Disordered" evidence="1">
    <location>
        <begin position="88"/>
        <end position="129"/>
    </location>
</feature>